<reference evidence="2 3" key="1">
    <citation type="submission" date="2016-10" db="EMBL/GenBank/DDBJ databases">
        <authorList>
            <person name="de Groot N.N."/>
        </authorList>
    </citation>
    <scope>NUCLEOTIDE SEQUENCE [LARGE SCALE GENOMIC DNA]</scope>
    <source>
        <strain evidence="2 3">MP1X4</strain>
    </source>
</reference>
<feature type="transmembrane region" description="Helical" evidence="1">
    <location>
        <begin position="40"/>
        <end position="60"/>
    </location>
</feature>
<keyword evidence="1" id="KW-1133">Transmembrane helix</keyword>
<dbReference type="RefSeq" id="WP_091377954.1">
    <property type="nucleotide sequence ID" value="NZ_LT629740.1"/>
</dbReference>
<evidence type="ECO:0000256" key="1">
    <source>
        <dbReference type="SAM" id="Phobius"/>
    </source>
</evidence>
<proteinExistence type="predicted"/>
<organism evidence="2 3">
    <name type="scientific">Mucilaginibacter mallensis</name>
    <dbReference type="NCBI Taxonomy" id="652787"/>
    <lineage>
        <taxon>Bacteria</taxon>
        <taxon>Pseudomonadati</taxon>
        <taxon>Bacteroidota</taxon>
        <taxon>Sphingobacteriia</taxon>
        <taxon>Sphingobacteriales</taxon>
        <taxon>Sphingobacteriaceae</taxon>
        <taxon>Mucilaginibacter</taxon>
    </lineage>
</organism>
<feature type="transmembrane region" description="Helical" evidence="1">
    <location>
        <begin position="6"/>
        <end position="28"/>
    </location>
</feature>
<keyword evidence="1" id="KW-0812">Transmembrane</keyword>
<sequence length="140" mass="16258">MCDLVINIIFYALGIVLTTLPITIEFYLKKSQQIKKPNWYRCLIFIIVFCLFGLGVFKIVKDNDSQQSEISYKKTNKLKIDSLEKGIIHLTVSFNNSKDSTRKFQDSLLKDFGIIRNSKNMPVKKIFNNKMRDVGTLIEQ</sequence>
<dbReference type="AlphaFoldDB" id="A0A1H2BS65"/>
<protein>
    <submittedName>
        <fullName evidence="2">Uncharacterized protein</fullName>
    </submittedName>
</protein>
<keyword evidence="1" id="KW-0472">Membrane</keyword>
<name>A0A1H2BS65_MUCMA</name>
<dbReference type="Proteomes" id="UP000199679">
    <property type="component" value="Chromosome I"/>
</dbReference>
<accession>A0A1H2BS65</accession>
<gene>
    <name evidence="2" type="ORF">SAMN05216490_4311</name>
</gene>
<evidence type="ECO:0000313" key="3">
    <source>
        <dbReference type="Proteomes" id="UP000199679"/>
    </source>
</evidence>
<dbReference type="EMBL" id="LT629740">
    <property type="protein sequence ID" value="SDT61003.1"/>
    <property type="molecule type" value="Genomic_DNA"/>
</dbReference>
<evidence type="ECO:0000313" key="2">
    <source>
        <dbReference type="EMBL" id="SDT61003.1"/>
    </source>
</evidence>
<keyword evidence="3" id="KW-1185">Reference proteome</keyword>